<reference evidence="3 4" key="1">
    <citation type="journal article" date="2020" name="ISME J.">
        <title>Comparative genomics reveals insights into cyanobacterial evolution and habitat adaptation.</title>
        <authorList>
            <person name="Chen M.Y."/>
            <person name="Teng W.K."/>
            <person name="Zhao L."/>
            <person name="Hu C.X."/>
            <person name="Zhou Y.K."/>
            <person name="Han B.P."/>
            <person name="Song L.R."/>
            <person name="Shu W.S."/>
        </authorList>
    </citation>
    <scope>NUCLEOTIDE SEQUENCE [LARGE SCALE GENOMIC DNA]</scope>
    <source>
        <strain evidence="3 4">FACHB-288</strain>
    </source>
</reference>
<proteinExistence type="predicted"/>
<dbReference type="EMBL" id="JACJQH010000078">
    <property type="protein sequence ID" value="MBD2200161.1"/>
    <property type="molecule type" value="Genomic_DNA"/>
</dbReference>
<accession>A0ABR8AJL9</accession>
<evidence type="ECO:0000313" key="3">
    <source>
        <dbReference type="EMBL" id="MBD2200161.1"/>
    </source>
</evidence>
<feature type="transmembrane region" description="Helical" evidence="2">
    <location>
        <begin position="33"/>
        <end position="54"/>
    </location>
</feature>
<keyword evidence="4" id="KW-1185">Reference proteome</keyword>
<evidence type="ECO:0000256" key="2">
    <source>
        <dbReference type="SAM" id="Phobius"/>
    </source>
</evidence>
<keyword evidence="2" id="KW-0812">Transmembrane</keyword>
<sequence>MNTNTKESLNGTVSHQYIKEIDDDKPTINWSNWLGVGIGVVGLLTGFISTTIVNQQKIAVLEEKVQKLSALEAKVENVSVLQQKVQALTDTVNELRIDIKEMNKELSKRNGK</sequence>
<protein>
    <submittedName>
        <fullName evidence="3">Uncharacterized protein</fullName>
    </submittedName>
</protein>
<gene>
    <name evidence="3" type="ORF">H6G24_32640</name>
</gene>
<organism evidence="3 4">
    <name type="scientific">Calothrix parietina FACHB-288</name>
    <dbReference type="NCBI Taxonomy" id="2692896"/>
    <lineage>
        <taxon>Bacteria</taxon>
        <taxon>Bacillati</taxon>
        <taxon>Cyanobacteriota</taxon>
        <taxon>Cyanophyceae</taxon>
        <taxon>Nostocales</taxon>
        <taxon>Calotrichaceae</taxon>
        <taxon>Calothrix</taxon>
    </lineage>
</organism>
<keyword evidence="2" id="KW-0472">Membrane</keyword>
<dbReference type="RefSeq" id="WP_190550683.1">
    <property type="nucleotide sequence ID" value="NZ_CAWPNO010000115.1"/>
</dbReference>
<evidence type="ECO:0000256" key="1">
    <source>
        <dbReference type="SAM" id="Coils"/>
    </source>
</evidence>
<comment type="caution">
    <text evidence="3">The sequence shown here is derived from an EMBL/GenBank/DDBJ whole genome shotgun (WGS) entry which is preliminary data.</text>
</comment>
<feature type="coiled-coil region" evidence="1">
    <location>
        <begin position="58"/>
        <end position="112"/>
    </location>
</feature>
<dbReference type="Proteomes" id="UP000658514">
    <property type="component" value="Unassembled WGS sequence"/>
</dbReference>
<keyword evidence="2" id="KW-1133">Transmembrane helix</keyword>
<keyword evidence="1" id="KW-0175">Coiled coil</keyword>
<name>A0ABR8AJL9_9CYAN</name>
<evidence type="ECO:0000313" key="4">
    <source>
        <dbReference type="Proteomes" id="UP000658514"/>
    </source>
</evidence>